<feature type="region of interest" description="Disordered" evidence="1">
    <location>
        <begin position="95"/>
        <end position="114"/>
    </location>
</feature>
<organism evidence="4 5">
    <name type="scientific">Cinara cedri</name>
    <dbReference type="NCBI Taxonomy" id="506608"/>
    <lineage>
        <taxon>Eukaryota</taxon>
        <taxon>Metazoa</taxon>
        <taxon>Ecdysozoa</taxon>
        <taxon>Arthropoda</taxon>
        <taxon>Hexapoda</taxon>
        <taxon>Insecta</taxon>
        <taxon>Pterygota</taxon>
        <taxon>Neoptera</taxon>
        <taxon>Paraneoptera</taxon>
        <taxon>Hemiptera</taxon>
        <taxon>Sternorrhyncha</taxon>
        <taxon>Aphidomorpha</taxon>
        <taxon>Aphidoidea</taxon>
        <taxon>Aphididae</taxon>
        <taxon>Lachninae</taxon>
        <taxon>Cinara</taxon>
    </lineage>
</organism>
<evidence type="ECO:0000256" key="1">
    <source>
        <dbReference type="SAM" id="MobiDB-lite"/>
    </source>
</evidence>
<dbReference type="AlphaFoldDB" id="A0A5E4N5U2"/>
<dbReference type="PANTHER" id="PTHR13162">
    <property type="entry name" value="CCR4-NOT TRANSCRIPTION COMPLEX"/>
    <property type="match status" value="1"/>
</dbReference>
<name>A0A5E4N5U2_9HEMI</name>
<feature type="region of interest" description="Disordered" evidence="1">
    <location>
        <begin position="179"/>
        <end position="300"/>
    </location>
</feature>
<evidence type="ECO:0000313" key="4">
    <source>
        <dbReference type="EMBL" id="VVC37742.1"/>
    </source>
</evidence>
<dbReference type="InterPro" id="IPR032191">
    <property type="entry name" value="CNOT1_CAF1_bind"/>
</dbReference>
<feature type="non-terminal residue" evidence="4">
    <location>
        <position position="447"/>
    </location>
</feature>
<dbReference type="GO" id="GO:0000288">
    <property type="term" value="P:nuclear-transcribed mRNA catabolic process, deadenylation-dependent decay"/>
    <property type="evidence" value="ECO:0007669"/>
    <property type="project" value="TreeGrafter"/>
</dbReference>
<dbReference type="GO" id="GO:0017148">
    <property type="term" value="P:negative regulation of translation"/>
    <property type="evidence" value="ECO:0007669"/>
    <property type="project" value="InterPro"/>
</dbReference>
<feature type="compositionally biased region" description="Polar residues" evidence="1">
    <location>
        <begin position="180"/>
        <end position="196"/>
    </location>
</feature>
<dbReference type="Proteomes" id="UP000325440">
    <property type="component" value="Unassembled WGS sequence"/>
</dbReference>
<dbReference type="GO" id="GO:0030015">
    <property type="term" value="C:CCR4-NOT core complex"/>
    <property type="evidence" value="ECO:0007669"/>
    <property type="project" value="InterPro"/>
</dbReference>
<protein>
    <submittedName>
        <fullName evidence="4">CCR4-NOT transcription complex subunit 1, CAF1-binding domain</fullName>
    </submittedName>
</protein>
<dbReference type="InterPro" id="IPR040398">
    <property type="entry name" value="Not1"/>
</dbReference>
<dbReference type="OrthoDB" id="1933107at2759"/>
<dbReference type="GO" id="GO:0060090">
    <property type="term" value="F:molecular adaptor activity"/>
    <property type="evidence" value="ECO:0007669"/>
    <property type="project" value="TreeGrafter"/>
</dbReference>
<gene>
    <name evidence="4" type="ORF">CINCED_3A000167</name>
</gene>
<dbReference type="PANTHER" id="PTHR13162:SF8">
    <property type="entry name" value="CCR4-NOT TRANSCRIPTION COMPLEX SUBUNIT 1"/>
    <property type="match status" value="1"/>
</dbReference>
<keyword evidence="5" id="KW-1185">Reference proteome</keyword>
<dbReference type="GO" id="GO:0000932">
    <property type="term" value="C:P-body"/>
    <property type="evidence" value="ECO:0007669"/>
    <property type="project" value="TreeGrafter"/>
</dbReference>
<accession>A0A5E4N5U2</accession>
<dbReference type="Gene3D" id="1.25.40.180">
    <property type="match status" value="1"/>
</dbReference>
<evidence type="ECO:0000256" key="2">
    <source>
        <dbReference type="SAM" id="SignalP"/>
    </source>
</evidence>
<dbReference type="EMBL" id="CABPRJ010001453">
    <property type="protein sequence ID" value="VVC37742.1"/>
    <property type="molecule type" value="Genomic_DNA"/>
</dbReference>
<evidence type="ECO:0000313" key="5">
    <source>
        <dbReference type="Proteomes" id="UP000325440"/>
    </source>
</evidence>
<keyword evidence="2" id="KW-0732">Signal</keyword>
<feature type="region of interest" description="Disordered" evidence="1">
    <location>
        <begin position="130"/>
        <end position="165"/>
    </location>
</feature>
<sequence length="447" mass="48014">MILRSAVELIRFVIMLIRAFLRNVETEAAILDKSKVATITPPTTLFPDATVGPRPTDSTTQRILPPAKIQPVTNSSRSTTMTGISRLNATVLPSKTDSTTQCNLPPVKTQPITNSSIGSATITETTYPNATVGPSSTGCNTQRILPPTNTKSPVSTDPPRSTTMTGISHLNATVVPGKANGTTQRIIPPVNTQSPIGTDPPKVGSANMTVTSYPNATVGPSSTGSNTQSILPPANTKSPVSTDPPRSATITETTYPNATVGPSSTGSNTQSILPPANTKSPVSTDPPSVNVSSSQKPNTAATVKSIKRCKESIHSIFNVMNEHNLQTKSLLSRGEVNPICRKTLNNLGSWYGMMTIAKNKPISTSFEDLKTLLIKAYQGGEDKLMNTLLLVTRILETCAYSTVFNTTSPWTLDVLYCLSDLYRQPNLKLKFQFEIKILCKRLKVELE</sequence>
<evidence type="ECO:0000259" key="3">
    <source>
        <dbReference type="Pfam" id="PF16415"/>
    </source>
</evidence>
<proteinExistence type="predicted"/>
<feature type="compositionally biased region" description="Polar residues" evidence="1">
    <location>
        <begin position="248"/>
        <end position="300"/>
    </location>
</feature>
<feature type="domain" description="CCR4-NOT transcription complex subunit 1 CAF1-binding" evidence="3">
    <location>
        <begin position="319"/>
        <end position="446"/>
    </location>
</feature>
<feature type="signal peptide" evidence="2">
    <location>
        <begin position="1"/>
        <end position="19"/>
    </location>
</feature>
<feature type="chain" id="PRO_5023152039" evidence="2">
    <location>
        <begin position="20"/>
        <end position="447"/>
    </location>
</feature>
<dbReference type="Pfam" id="PF16415">
    <property type="entry name" value="CNOT1_CAF1_bind"/>
    <property type="match status" value="1"/>
</dbReference>
<reference evidence="4 5" key="1">
    <citation type="submission" date="2019-08" db="EMBL/GenBank/DDBJ databases">
        <authorList>
            <person name="Alioto T."/>
            <person name="Alioto T."/>
            <person name="Gomez Garrido J."/>
        </authorList>
    </citation>
    <scope>NUCLEOTIDE SEQUENCE [LARGE SCALE GENOMIC DNA]</scope>
</reference>
<feature type="compositionally biased region" description="Polar residues" evidence="1">
    <location>
        <begin position="206"/>
        <end position="241"/>
    </location>
</feature>